<evidence type="ECO:0000256" key="2">
    <source>
        <dbReference type="SAM" id="MobiDB-lite"/>
    </source>
</evidence>
<keyword evidence="1" id="KW-0175">Coiled coil</keyword>
<dbReference type="Gene3D" id="3.90.550.10">
    <property type="entry name" value="Spore Coat Polysaccharide Biosynthesis Protein SpsA, Chain A"/>
    <property type="match status" value="1"/>
</dbReference>
<dbReference type="Proteomes" id="UP000536835">
    <property type="component" value="Unassembled WGS sequence"/>
</dbReference>
<feature type="domain" description="Glycosyltransferase 2-like" evidence="3">
    <location>
        <begin position="607"/>
        <end position="724"/>
    </location>
</feature>
<comment type="caution">
    <text evidence="4">The sequence shown here is derived from an EMBL/GenBank/DDBJ whole genome shotgun (WGS) entry which is preliminary data.</text>
</comment>
<evidence type="ECO:0000313" key="4">
    <source>
        <dbReference type="EMBL" id="NNU14795.1"/>
    </source>
</evidence>
<dbReference type="SUPFAM" id="SSF53448">
    <property type="entry name" value="Nucleotide-diphospho-sugar transferases"/>
    <property type="match status" value="1"/>
</dbReference>
<feature type="coiled-coil region" evidence="1">
    <location>
        <begin position="217"/>
        <end position="436"/>
    </location>
</feature>
<dbReference type="EMBL" id="JABFCX010000001">
    <property type="protein sequence ID" value="NNU14795.1"/>
    <property type="molecule type" value="Genomic_DNA"/>
</dbReference>
<dbReference type="PANTHER" id="PTHR22916">
    <property type="entry name" value="GLYCOSYLTRANSFERASE"/>
    <property type="match status" value="1"/>
</dbReference>
<dbReference type="InterPro" id="IPR001173">
    <property type="entry name" value="Glyco_trans_2-like"/>
</dbReference>
<feature type="region of interest" description="Disordered" evidence="2">
    <location>
        <begin position="185"/>
        <end position="209"/>
    </location>
</feature>
<dbReference type="GO" id="GO:0016758">
    <property type="term" value="F:hexosyltransferase activity"/>
    <property type="evidence" value="ECO:0007669"/>
    <property type="project" value="UniProtKB-ARBA"/>
</dbReference>
<accession>A0A7Y3W3I7</accession>
<name>A0A7Y3W3I7_9PROT</name>
<keyword evidence="4" id="KW-0808">Transferase</keyword>
<dbReference type="CDD" id="cd00761">
    <property type="entry name" value="Glyco_tranf_GTA_type"/>
    <property type="match status" value="1"/>
</dbReference>
<dbReference type="InterPro" id="IPR029044">
    <property type="entry name" value="Nucleotide-diphossugar_trans"/>
</dbReference>
<sequence length="887" mass="99386">MPTPNPRFRNVFVLCTGRSGSMTFARACEQIQNWTVGHETRSRQLGVERLNYPEHHIEVDNRLAWFLGRLEKSYGDDALYVHLTRARELVALSYDERWANLGNIPYTYAQGILMRGILGSDTPTLEICRDYVDTVTSNITAFLARRPNTITLDIGEPKGAFADFWGQIGADGDLDAALATFDQRHNSSADDASTPDEDGESESYGQTDSERVRKLFENRILRQADSLRDSLRDANAELGSAVDQIERLNGSVDDLRTDRQQLLEKVKERNEKIRARDEELKQLRGELKTSLAEGESRRIELERRLEEESVRLISDHEAAVESARSELESRLEQTVEEYSAQLDAHQEALKEYQESEAQREATRAEEKADWTAKLQKAELTIQRQAQAIASVRKDLILQDEDSRSLAQTLKSANKSIRQLRESQASLNAELLEMRANSYIQQRTLGFRLGRAIAANSSVTRLPVLPFALIRALQEYRKGKPKLKAALAAQSANDANAAAHGTSRKGKAKKLERSAILFEARNMIADQGIDAAIEFAETHASPIQVPAINLLRATKYRHDTEQWASSVNAYLRSRAASDITVLDGETSLFSRIRSLHSPTPVHDGPLVSVIMPAFKAEKTIEHAARSILNQSWRNLELIIIDDCSPDATWAAIERLKAEDPRVVGLRNERNVGPYVSKNIGLTLAQGEFVTGQDADDWSFPERLADQMEFLLAGNDATAVLSYMIRVLADGSFDHLGKYGSFSRDGAMRIASISCLLPKALLRDRLGFWDSVRFGADSEMITRVEMVLGRQLVRLPTISMICLDEPTSLTNHADHGVSKVTGVSNVRQDYRNNYTDWHKGLPTSRPFMPFPQEVRPFPAPDAMRVTRDDVEVNLEVASDLQDGELTARG</sequence>
<evidence type="ECO:0000259" key="3">
    <source>
        <dbReference type="Pfam" id="PF00535"/>
    </source>
</evidence>
<gene>
    <name evidence="4" type="ORF">HK107_00475</name>
</gene>
<organism evidence="4 5">
    <name type="scientific">Parvularcula mediterranea</name>
    <dbReference type="NCBI Taxonomy" id="2732508"/>
    <lineage>
        <taxon>Bacteria</taxon>
        <taxon>Pseudomonadati</taxon>
        <taxon>Pseudomonadota</taxon>
        <taxon>Alphaproteobacteria</taxon>
        <taxon>Parvularculales</taxon>
        <taxon>Parvularculaceae</taxon>
        <taxon>Parvularcula</taxon>
    </lineage>
</organism>
<protein>
    <submittedName>
        <fullName evidence="4">Glycosyltransferase</fullName>
    </submittedName>
</protein>
<dbReference type="PANTHER" id="PTHR22916:SF3">
    <property type="entry name" value="UDP-GLCNAC:BETAGAL BETA-1,3-N-ACETYLGLUCOSAMINYLTRANSFERASE-LIKE PROTEIN 1"/>
    <property type="match status" value="1"/>
</dbReference>
<evidence type="ECO:0000313" key="5">
    <source>
        <dbReference type="Proteomes" id="UP000536835"/>
    </source>
</evidence>
<evidence type="ECO:0000256" key="1">
    <source>
        <dbReference type="SAM" id="Coils"/>
    </source>
</evidence>
<reference evidence="4 5" key="1">
    <citation type="submission" date="2020-05" db="EMBL/GenBank/DDBJ databases">
        <title>Parvularcula mediterraneae sp. nov., isolated from polypropylene straw from shallow seawater of the seashore of Laganas in Zakynthos island, Greece.</title>
        <authorList>
            <person name="Szabo I."/>
            <person name="Al-Omari J."/>
            <person name="Rado J."/>
            <person name="Szerdahelyi G.S."/>
        </authorList>
    </citation>
    <scope>NUCLEOTIDE SEQUENCE [LARGE SCALE GENOMIC DNA]</scope>
    <source>
        <strain evidence="4 5">ZS-1/3</strain>
    </source>
</reference>
<dbReference type="Pfam" id="PF00535">
    <property type="entry name" value="Glycos_transf_2"/>
    <property type="match status" value="1"/>
</dbReference>
<keyword evidence="5" id="KW-1185">Reference proteome</keyword>
<dbReference type="AlphaFoldDB" id="A0A7Y3W3I7"/>
<proteinExistence type="predicted"/>